<dbReference type="PANTHER" id="PTHR10204:SF34">
    <property type="entry name" value="NAD(P)H DEHYDROGENASE [QUINONE] 1 ISOFORM 1"/>
    <property type="match status" value="1"/>
</dbReference>
<dbReference type="KEGG" id="tva:4772047"/>
<dbReference type="SMR" id="A2E000"/>
<evidence type="ECO:0000313" key="5">
    <source>
        <dbReference type="Proteomes" id="UP000001542"/>
    </source>
</evidence>
<dbReference type="Pfam" id="PF02525">
    <property type="entry name" value="Flavodoxin_2"/>
    <property type="match status" value="1"/>
</dbReference>
<reference evidence="4" key="1">
    <citation type="submission" date="2006-10" db="EMBL/GenBank/DDBJ databases">
        <authorList>
            <person name="Amadeo P."/>
            <person name="Zhao Q."/>
            <person name="Wortman J."/>
            <person name="Fraser-Liggett C."/>
            <person name="Carlton J."/>
        </authorList>
    </citation>
    <scope>NUCLEOTIDE SEQUENCE</scope>
    <source>
        <strain evidence="4">G3</strain>
    </source>
</reference>
<dbReference type="VEuPathDB" id="TrichDB:TVAG_478840"/>
<dbReference type="OrthoDB" id="26889at2759"/>
<keyword evidence="5" id="KW-1185">Reference proteome</keyword>
<protein>
    <recommendedName>
        <fullName evidence="3">Flavodoxin-like fold domain-containing protein</fullName>
    </recommendedName>
</protein>
<sequence length="219" mass="24798">MRVLILIAHADPQKIATAYRIANAAQESLTSCGHEVRVVDLISEGFDKVMTMDDFIQKKTANFDYPANYKKGNLVTNITAQHDNIMWCTNILIIGPIWCYKYPACLYSYIERVLTDIQRPNVTVSMVISVATGPDFYTKSSAGTLEQFLYSVYFAFNSNGYKITRPLGFYNAGPFGNNDKSYEERWISSFKKAVLKLDNWEPWDTNSNKPAATPDSIVK</sequence>
<feature type="domain" description="Flavodoxin-like fold" evidence="3">
    <location>
        <begin position="1"/>
        <end position="173"/>
    </location>
</feature>
<evidence type="ECO:0000256" key="1">
    <source>
        <dbReference type="ARBA" id="ARBA00006252"/>
    </source>
</evidence>
<reference evidence="4" key="2">
    <citation type="journal article" date="2007" name="Science">
        <title>Draft genome sequence of the sexually transmitted pathogen Trichomonas vaginalis.</title>
        <authorList>
            <person name="Carlton J.M."/>
            <person name="Hirt R.P."/>
            <person name="Silva J.C."/>
            <person name="Delcher A.L."/>
            <person name="Schatz M."/>
            <person name="Zhao Q."/>
            <person name="Wortman J.R."/>
            <person name="Bidwell S.L."/>
            <person name="Alsmark U.C.M."/>
            <person name="Besteiro S."/>
            <person name="Sicheritz-Ponten T."/>
            <person name="Noel C.J."/>
            <person name="Dacks J.B."/>
            <person name="Foster P.G."/>
            <person name="Simillion C."/>
            <person name="Van de Peer Y."/>
            <person name="Miranda-Saavedra D."/>
            <person name="Barton G.J."/>
            <person name="Westrop G.D."/>
            <person name="Mueller S."/>
            <person name="Dessi D."/>
            <person name="Fiori P.L."/>
            <person name="Ren Q."/>
            <person name="Paulsen I."/>
            <person name="Zhang H."/>
            <person name="Bastida-Corcuera F.D."/>
            <person name="Simoes-Barbosa A."/>
            <person name="Brown M.T."/>
            <person name="Hayes R.D."/>
            <person name="Mukherjee M."/>
            <person name="Okumura C.Y."/>
            <person name="Schneider R."/>
            <person name="Smith A.J."/>
            <person name="Vanacova S."/>
            <person name="Villalvazo M."/>
            <person name="Haas B.J."/>
            <person name="Pertea M."/>
            <person name="Feldblyum T.V."/>
            <person name="Utterback T.R."/>
            <person name="Shu C.L."/>
            <person name="Osoegawa K."/>
            <person name="de Jong P.J."/>
            <person name="Hrdy I."/>
            <person name="Horvathova L."/>
            <person name="Zubacova Z."/>
            <person name="Dolezal P."/>
            <person name="Malik S.B."/>
            <person name="Logsdon J.M. Jr."/>
            <person name="Henze K."/>
            <person name="Gupta A."/>
            <person name="Wang C.C."/>
            <person name="Dunne R.L."/>
            <person name="Upcroft J.A."/>
            <person name="Upcroft P."/>
            <person name="White O."/>
            <person name="Salzberg S.L."/>
            <person name="Tang P."/>
            <person name="Chiu C.-H."/>
            <person name="Lee Y.-S."/>
            <person name="Embley T.M."/>
            <person name="Coombs G.H."/>
            <person name="Mottram J.C."/>
            <person name="Tachezy J."/>
            <person name="Fraser-Liggett C.M."/>
            <person name="Johnson P.J."/>
        </authorList>
    </citation>
    <scope>NUCLEOTIDE SEQUENCE [LARGE SCALE GENOMIC DNA]</scope>
    <source>
        <strain evidence="4">G3</strain>
    </source>
</reference>
<dbReference type="InParanoid" id="A2E000"/>
<dbReference type="SUPFAM" id="SSF52218">
    <property type="entry name" value="Flavoproteins"/>
    <property type="match status" value="1"/>
</dbReference>
<evidence type="ECO:0000313" key="4">
    <source>
        <dbReference type="EMBL" id="EAY14059.1"/>
    </source>
</evidence>
<dbReference type="InterPro" id="IPR003680">
    <property type="entry name" value="Flavodoxin_fold"/>
</dbReference>
<dbReference type="InterPro" id="IPR029039">
    <property type="entry name" value="Flavoprotein-like_sf"/>
</dbReference>
<evidence type="ECO:0000259" key="3">
    <source>
        <dbReference type="Pfam" id="PF02525"/>
    </source>
</evidence>
<gene>
    <name evidence="4" type="ORF">TVAG_478840</name>
</gene>
<dbReference type="AlphaFoldDB" id="A2E000"/>
<keyword evidence="2" id="KW-0560">Oxidoreductase</keyword>
<name>A2E000_TRIV3</name>
<dbReference type="RefSeq" id="XP_001326282.1">
    <property type="nucleotide sequence ID" value="XM_001326247.1"/>
</dbReference>
<dbReference type="GO" id="GO:0005829">
    <property type="term" value="C:cytosol"/>
    <property type="evidence" value="ECO:0000318"/>
    <property type="project" value="GO_Central"/>
</dbReference>
<dbReference type="Gene3D" id="3.40.50.360">
    <property type="match status" value="1"/>
</dbReference>
<dbReference type="GO" id="GO:0003955">
    <property type="term" value="F:NAD(P)H dehydrogenase (quinone) activity"/>
    <property type="evidence" value="ECO:0000318"/>
    <property type="project" value="GO_Central"/>
</dbReference>
<dbReference type="InterPro" id="IPR051545">
    <property type="entry name" value="NAD(P)H_dehydrogenase_qn"/>
</dbReference>
<dbReference type="Proteomes" id="UP000001542">
    <property type="component" value="Unassembled WGS sequence"/>
</dbReference>
<evidence type="ECO:0000256" key="2">
    <source>
        <dbReference type="ARBA" id="ARBA00023002"/>
    </source>
</evidence>
<organism evidence="4 5">
    <name type="scientific">Trichomonas vaginalis (strain ATCC PRA-98 / G3)</name>
    <dbReference type="NCBI Taxonomy" id="412133"/>
    <lineage>
        <taxon>Eukaryota</taxon>
        <taxon>Metamonada</taxon>
        <taxon>Parabasalia</taxon>
        <taxon>Trichomonadida</taxon>
        <taxon>Trichomonadidae</taxon>
        <taxon>Trichomonas</taxon>
    </lineage>
</organism>
<comment type="similarity">
    <text evidence="1">Belongs to the NAD(P)H dehydrogenase (quinone) family.</text>
</comment>
<dbReference type="EMBL" id="DS113276">
    <property type="protein sequence ID" value="EAY14059.1"/>
    <property type="molecule type" value="Genomic_DNA"/>
</dbReference>
<dbReference type="PANTHER" id="PTHR10204">
    <property type="entry name" value="NAD P H OXIDOREDUCTASE-RELATED"/>
    <property type="match status" value="1"/>
</dbReference>
<dbReference type="VEuPathDB" id="TrichDB:TVAGG3_0536010"/>
<proteinExistence type="inferred from homology"/>
<accession>A2E000</accession>